<dbReference type="PANTHER" id="PTHR22946">
    <property type="entry name" value="DIENELACTONE HYDROLASE DOMAIN-CONTAINING PROTEIN-RELATED"/>
    <property type="match status" value="1"/>
</dbReference>
<dbReference type="Proteomes" id="UP000534870">
    <property type="component" value="Unassembled WGS sequence"/>
</dbReference>
<dbReference type="InterPro" id="IPR010520">
    <property type="entry name" value="FrsA-like"/>
</dbReference>
<comment type="caution">
    <text evidence="2">The sequence shown here is derived from an EMBL/GenBank/DDBJ whole genome shotgun (WGS) entry which is preliminary data.</text>
</comment>
<keyword evidence="1 2" id="KW-0378">Hydrolase</keyword>
<dbReference type="SUPFAM" id="SSF53474">
    <property type="entry name" value="alpha/beta-Hydrolases"/>
    <property type="match status" value="1"/>
</dbReference>
<proteinExistence type="predicted"/>
<dbReference type="Gene3D" id="3.40.50.1820">
    <property type="entry name" value="alpha/beta hydrolase"/>
    <property type="match status" value="1"/>
</dbReference>
<dbReference type="GO" id="GO:0016787">
    <property type="term" value="F:hydrolase activity"/>
    <property type="evidence" value="ECO:0007669"/>
    <property type="project" value="UniProtKB-KW"/>
</dbReference>
<dbReference type="EMBL" id="JABXXP010000002">
    <property type="protein sequence ID" value="NVN09624.1"/>
    <property type="molecule type" value="Genomic_DNA"/>
</dbReference>
<evidence type="ECO:0000313" key="3">
    <source>
        <dbReference type="Proteomes" id="UP000534870"/>
    </source>
</evidence>
<dbReference type="RefSeq" id="WP_176638425.1">
    <property type="nucleotide sequence ID" value="NZ_JABXXP010000002.1"/>
</dbReference>
<dbReference type="Pfam" id="PF06500">
    <property type="entry name" value="FrsA-like"/>
    <property type="match status" value="1"/>
</dbReference>
<evidence type="ECO:0000313" key="2">
    <source>
        <dbReference type="EMBL" id="NVN09624.1"/>
    </source>
</evidence>
<dbReference type="InterPro" id="IPR050261">
    <property type="entry name" value="FrsA_esterase"/>
</dbReference>
<accession>A0A7Y7M589</accession>
<dbReference type="Gene3D" id="1.20.1440.110">
    <property type="entry name" value="acylaminoacyl peptidase"/>
    <property type="match status" value="1"/>
</dbReference>
<dbReference type="InterPro" id="IPR029058">
    <property type="entry name" value="AB_hydrolase_fold"/>
</dbReference>
<dbReference type="AlphaFoldDB" id="A0A7Y7M589"/>
<gene>
    <name evidence="2" type="ORF">HUK84_00390</name>
</gene>
<sequence length="377" mass="41586">MFTYFPENYMWSSTVVMSLMAGGQLGEMHRWLSALRSAEGNMEAWDGAWVGMATQQEELAAADLNAGHRLSAGARYARAAAYRLLGERQMPPGSDKLARYKAALDTFDAASLHAPFPIERVEVASPDGSLPGYLIPARSSEPAPTVIFYSGLDVTKELLFLFIREEFIRRGISVLAIDTPGVGAPLRLRGVPSRPDYEVPTAAIIDFLETRADVDSSRIGILGISLGGYYAPRAAAFEPRIKACVAWGGVWDYGALWTRRWETQTKNISVGFFQLKWIMGTATMEEALQRVQQYKLDGVMQRITQPLLILHGAHDLAISADDARKAYEAASSADKQLRIFSEAEGGAEHVQADEPDAARQLIADWFARRLRARTALD</sequence>
<name>A0A7Y7M589_9PROT</name>
<evidence type="ECO:0000256" key="1">
    <source>
        <dbReference type="ARBA" id="ARBA00022801"/>
    </source>
</evidence>
<protein>
    <submittedName>
        <fullName evidence="2">Alpha/beta hydrolase</fullName>
    </submittedName>
</protein>
<dbReference type="PANTHER" id="PTHR22946:SF12">
    <property type="entry name" value="CONIDIAL PIGMENT BIOSYNTHESIS PROTEIN AYG1 (AFU_ORTHOLOGUE AFUA_2G17550)"/>
    <property type="match status" value="1"/>
</dbReference>
<organism evidence="2 3">
    <name type="scientific">Nguyenibacter vanlangensis</name>
    <dbReference type="NCBI Taxonomy" id="1216886"/>
    <lineage>
        <taxon>Bacteria</taxon>
        <taxon>Pseudomonadati</taxon>
        <taxon>Pseudomonadota</taxon>
        <taxon>Alphaproteobacteria</taxon>
        <taxon>Acetobacterales</taxon>
        <taxon>Acetobacteraceae</taxon>
        <taxon>Nguyenibacter</taxon>
    </lineage>
</organism>
<reference evidence="2 3" key="1">
    <citation type="submission" date="2020-06" db="EMBL/GenBank/DDBJ databases">
        <title>Description of novel acetic acid bacteria.</title>
        <authorList>
            <person name="Sombolestani A."/>
        </authorList>
    </citation>
    <scope>NUCLEOTIDE SEQUENCE [LARGE SCALE GENOMIC DNA]</scope>
    <source>
        <strain evidence="2 3">LMG 31431</strain>
    </source>
</reference>